<dbReference type="OMA" id="EIRRMQM"/>
<feature type="compositionally biased region" description="Polar residues" evidence="2">
    <location>
        <begin position="1317"/>
        <end position="1383"/>
    </location>
</feature>
<dbReference type="InParanoid" id="A0A2H3DYY0"/>
<proteinExistence type="predicted"/>
<keyword evidence="1" id="KW-0175">Coiled coil</keyword>
<evidence type="ECO:0000313" key="3">
    <source>
        <dbReference type="EMBL" id="PBL00420.1"/>
    </source>
</evidence>
<dbReference type="Proteomes" id="UP000217790">
    <property type="component" value="Unassembled WGS sequence"/>
</dbReference>
<name>A0A2H3DYY0_ARMGA</name>
<feature type="region of interest" description="Disordered" evidence="2">
    <location>
        <begin position="1513"/>
        <end position="1550"/>
    </location>
</feature>
<dbReference type="PANTHER" id="PTHR43941">
    <property type="entry name" value="STRUCTURAL MAINTENANCE OF CHROMOSOMES PROTEIN 2"/>
    <property type="match status" value="1"/>
</dbReference>
<evidence type="ECO:0000256" key="1">
    <source>
        <dbReference type="SAM" id="Coils"/>
    </source>
</evidence>
<feature type="compositionally biased region" description="Low complexity" evidence="2">
    <location>
        <begin position="1300"/>
        <end position="1315"/>
    </location>
</feature>
<accession>A0A2H3DYY0</accession>
<feature type="region of interest" description="Disordered" evidence="2">
    <location>
        <begin position="151"/>
        <end position="171"/>
    </location>
</feature>
<keyword evidence="4" id="KW-1185">Reference proteome</keyword>
<gene>
    <name evidence="3" type="ORF">ARMGADRAFT_1006630</name>
</gene>
<feature type="compositionally biased region" description="Polar residues" evidence="2">
    <location>
        <begin position="1535"/>
        <end position="1550"/>
    </location>
</feature>
<dbReference type="OrthoDB" id="10255344at2759"/>
<feature type="coiled-coil region" evidence="1">
    <location>
        <begin position="178"/>
        <end position="248"/>
    </location>
</feature>
<sequence length="1550" mass="173477">MSHWNIGADDVSEETQMHRNKLASKDSQIAAQQTQLLKQTKELDDLRASLHDALYKLSTESDRALRLETDLLRCNDDLRNEKLVSQNAASSLLAANEQIKTKELENKELLSNLDHLSRQSDGHAMRAMKLEKEKNTLEARMKELEVNLRDLSSTPVSPPTRHRSLHRGRSSSLSNLKISTLEIELADAKAALAAKEGEVRVLSQKVGNEAMKVENEKIALERAVQKQLDEMQALLEEREEELDFLRGGSGGGSEREEDLLRRIDEDGAKIDALELLLGDADDAKVLAEKLKVAEHRLQMEMQKAFECTSRQVQLVQEKEEALDELEEVRERVAFLEQTVHVREAHVDALKREVSDLRAQVASSEGSDRRFSMSTQQTVEDIERLLSAVNRLRNERDDLRRKLRFLETESRFTAEALEAKRESEARTVVDASRHREQIARTNLSVSALSIVVGYFAEQDDIWAVTSAFKDADLQAVREKLKISEVELTTATQNLEDITLHHDELEKQFESSEAAWMKELEEVKAAHEETKDSLDRLDSQLTEVSATFEEVECERDSLAVQVANLTTDLATAQADLNEAESRYSSLQFHQLSNMSSNEATRTLSGQIEELEKRVMRRTEQIGIHQHDIKRLETNMRLQEERIGELTAELEMLASQKDAMVEDCADAREARDDAVAKFEAIEVEVEALRDEAAAAETLVRVIFDVAGNARSAVKASTEQTQLAEKEVERLAADRLRAIQQAEQANAALLEAQTTLASSQDAIHQTTLALADSQIEVRRLVSSGHSLNEVKANFEDRLRGLQDDLAKHLAEKDALANQLRDVQASETASRSQVTELQIQVRSVEDAMTTMESTHRAALKDLQTQLALKDNLLMNNNAEHEQLVNLKVKHVEEMGRLQSRLVQLNSELDETKTRQEAAEAARVACVEELAESRAEVEKQLLAVESGLRRNREISHELEKIKQDGDSERTRLDKDLEAVKEELRTTKVARDALDARYQKEISQHQTDSETRLRQLDQQLTELRSTLEEQKQKHGSATREAEELRSKLIIDARNHTSEQEARSKELQSINERYSQAEELIEELKEEVATVRKELADVRIQVESLQTENTDYQQANTGLEAENQRSLSLIRYLESQVKELEQTVKTIETDNERCRALLTRAEKAASTAEVSLSMQNSHHKREIAEMQRELAAFKTKPNLDTVIARLEERNNEMEELLRAKCAEIEENDDRTLDMLKENKKLTSKVESLSRKVQNLQAKLAAAKASATKNDATEPAASQAPVHSRVSPPLAQSSSKHLSVSYNIGSAAVASSSRVSPPQSSFPRARSNTVSTPTGRTFSAPASSSQGIPPSASRSLSSRTRPTVLSDATTSSPANIFSTPRSLSRAPSQSSLPRPKTPERYAASRTGSQPLTPNRRADVPDTVTSSAIGKKRAAPDDFADCDAVPPQGFTVDSLPGDRIETGTPRLRKVMNSINSGFTPVRHQLSRPIISLSPKRSPKRRAIAKPSPFMSDVTNNPHIAVAVSRPDSEDKPLKSSWLGRIRGASSAQTTERTVASQERY</sequence>
<feature type="region of interest" description="Disordered" evidence="2">
    <location>
        <begin position="1255"/>
        <end position="1285"/>
    </location>
</feature>
<reference evidence="4" key="1">
    <citation type="journal article" date="2017" name="Nat. Ecol. Evol.">
        <title>Genome expansion and lineage-specific genetic innovations in the forest pathogenic fungi Armillaria.</title>
        <authorList>
            <person name="Sipos G."/>
            <person name="Prasanna A.N."/>
            <person name="Walter M.C."/>
            <person name="O'Connor E."/>
            <person name="Balint B."/>
            <person name="Krizsan K."/>
            <person name="Kiss B."/>
            <person name="Hess J."/>
            <person name="Varga T."/>
            <person name="Slot J."/>
            <person name="Riley R."/>
            <person name="Boka B."/>
            <person name="Rigling D."/>
            <person name="Barry K."/>
            <person name="Lee J."/>
            <person name="Mihaltcheva S."/>
            <person name="LaButti K."/>
            <person name="Lipzen A."/>
            <person name="Waldron R."/>
            <person name="Moloney N.M."/>
            <person name="Sperisen C."/>
            <person name="Kredics L."/>
            <person name="Vagvoelgyi C."/>
            <person name="Patrignani A."/>
            <person name="Fitzpatrick D."/>
            <person name="Nagy I."/>
            <person name="Doyle S."/>
            <person name="Anderson J.B."/>
            <person name="Grigoriev I.V."/>
            <person name="Gueldener U."/>
            <person name="Muensterkoetter M."/>
            <person name="Nagy L.G."/>
        </authorList>
    </citation>
    <scope>NUCLEOTIDE SEQUENCE [LARGE SCALE GENOMIC DNA]</scope>
    <source>
        <strain evidence="4">Ar21-2</strain>
    </source>
</reference>
<feature type="coiled-coil region" evidence="1">
    <location>
        <begin position="626"/>
        <end position="744"/>
    </location>
</feature>
<feature type="region of interest" description="Disordered" evidence="2">
    <location>
        <begin position="1300"/>
        <end position="1452"/>
    </location>
</feature>
<feature type="coiled-coil region" evidence="1">
    <location>
        <begin position="472"/>
        <end position="580"/>
    </location>
</feature>
<evidence type="ECO:0000256" key="2">
    <source>
        <dbReference type="SAM" id="MobiDB-lite"/>
    </source>
</evidence>
<feature type="region of interest" description="Disordered" evidence="2">
    <location>
        <begin position="1"/>
        <end position="27"/>
    </location>
</feature>
<feature type="coiled-coil region" evidence="1">
    <location>
        <begin position="311"/>
        <end position="408"/>
    </location>
</feature>
<protein>
    <submittedName>
        <fullName evidence="3">Uncharacterized protein</fullName>
    </submittedName>
</protein>
<dbReference type="STRING" id="47427.A0A2H3DYY0"/>
<dbReference type="EMBL" id="KZ293646">
    <property type="protein sequence ID" value="PBL00420.1"/>
    <property type="molecule type" value="Genomic_DNA"/>
</dbReference>
<feature type="coiled-coil region" evidence="1">
    <location>
        <begin position="889"/>
        <end position="916"/>
    </location>
</feature>
<feature type="compositionally biased region" description="Basic residues" evidence="2">
    <location>
        <begin position="160"/>
        <end position="169"/>
    </location>
</feature>
<organism evidence="3 4">
    <name type="scientific">Armillaria gallica</name>
    <name type="common">Bulbous honey fungus</name>
    <name type="synonym">Armillaria bulbosa</name>
    <dbReference type="NCBI Taxonomy" id="47427"/>
    <lineage>
        <taxon>Eukaryota</taxon>
        <taxon>Fungi</taxon>
        <taxon>Dikarya</taxon>
        <taxon>Basidiomycota</taxon>
        <taxon>Agaricomycotina</taxon>
        <taxon>Agaricomycetes</taxon>
        <taxon>Agaricomycetidae</taxon>
        <taxon>Agaricales</taxon>
        <taxon>Marasmiineae</taxon>
        <taxon>Physalacriaceae</taxon>
        <taxon>Armillaria</taxon>
    </lineage>
</organism>
<dbReference type="SUPFAM" id="SSF57997">
    <property type="entry name" value="Tropomyosin"/>
    <property type="match status" value="1"/>
</dbReference>
<evidence type="ECO:0000313" key="4">
    <source>
        <dbReference type="Proteomes" id="UP000217790"/>
    </source>
</evidence>
<feature type="coiled-coil region" evidence="1">
    <location>
        <begin position="787"/>
        <end position="821"/>
    </location>
</feature>